<sequence length="95" mass="10555">MKNIRPKMNCIPNVRHDDNGKCSSFWAVFVFSPGTGRIFSRNFWRNPIFPQGTNRALPFPRNPQVHVHGPNSKIPVVPIPSRRACSLAGAGPPPP</sequence>
<protein>
    <submittedName>
        <fullName evidence="1">Uncharacterized protein</fullName>
    </submittedName>
</protein>
<evidence type="ECO:0000313" key="1">
    <source>
        <dbReference type="EMBL" id="KYD17349.1"/>
    </source>
</evidence>
<reference evidence="1 2" key="1">
    <citation type="submission" date="2016-01" db="EMBL/GenBank/DDBJ databases">
        <title>Draft Genome Sequences of Seven Thermophilic Sporeformers Isolated from Foods.</title>
        <authorList>
            <person name="Berendsen E.M."/>
            <person name="Wells-Bennik M.H."/>
            <person name="Krawcyk A.O."/>
            <person name="De Jong A."/>
            <person name="Holsappel S."/>
            <person name="Eijlander R.T."/>
            <person name="Kuipers O.P."/>
        </authorList>
    </citation>
    <scope>NUCLEOTIDE SEQUENCE [LARGE SCALE GENOMIC DNA]</scope>
    <source>
        <strain evidence="1 2">B4135</strain>
    </source>
</reference>
<gene>
    <name evidence="1" type="ORF">B4135_2561</name>
</gene>
<accession>A0A150LZL5</accession>
<evidence type="ECO:0000313" key="2">
    <source>
        <dbReference type="Proteomes" id="UP000075683"/>
    </source>
</evidence>
<dbReference type="EMBL" id="LQYT01000057">
    <property type="protein sequence ID" value="KYD17349.1"/>
    <property type="molecule type" value="Genomic_DNA"/>
</dbReference>
<comment type="caution">
    <text evidence="1">The sequence shown here is derived from an EMBL/GenBank/DDBJ whole genome shotgun (WGS) entry which is preliminary data.</text>
</comment>
<proteinExistence type="predicted"/>
<dbReference type="Proteomes" id="UP000075683">
    <property type="component" value="Unassembled WGS sequence"/>
</dbReference>
<dbReference type="STRING" id="301148.B4135_2561"/>
<name>A0A150LZL5_9BACI</name>
<dbReference type="AlphaFoldDB" id="A0A150LZL5"/>
<organism evidence="1 2">
    <name type="scientific">Caldibacillus debilis</name>
    <dbReference type="NCBI Taxonomy" id="301148"/>
    <lineage>
        <taxon>Bacteria</taxon>
        <taxon>Bacillati</taxon>
        <taxon>Bacillota</taxon>
        <taxon>Bacilli</taxon>
        <taxon>Bacillales</taxon>
        <taxon>Bacillaceae</taxon>
        <taxon>Caldibacillus</taxon>
    </lineage>
</organism>